<dbReference type="InterPro" id="IPR016181">
    <property type="entry name" value="Acyl_CoA_acyltransferase"/>
</dbReference>
<dbReference type="GO" id="GO:0016747">
    <property type="term" value="F:acyltransferase activity, transferring groups other than amino-acyl groups"/>
    <property type="evidence" value="ECO:0007669"/>
    <property type="project" value="InterPro"/>
</dbReference>
<organism evidence="2">
    <name type="scientific">bioreactor metagenome</name>
    <dbReference type="NCBI Taxonomy" id="1076179"/>
    <lineage>
        <taxon>unclassified sequences</taxon>
        <taxon>metagenomes</taxon>
        <taxon>ecological metagenomes</taxon>
    </lineage>
</organism>
<evidence type="ECO:0000313" key="2">
    <source>
        <dbReference type="EMBL" id="MPM11119.1"/>
    </source>
</evidence>
<sequence length="159" mass="17119">MPDMLVRLYDLPCSDSLLASLKEQGISIQRAMAPDKMRVLSWIGEHSSPAAQGEADVCFARHPISLFLAVKEKQILGYACYHATALDFFGPTRVLDSMQGKGIGKALLLRSLKALCDEGYAYAIIGGVGPAAFYEKCVGATLIEGSTPGIYKDFLGART</sequence>
<evidence type="ECO:0000259" key="1">
    <source>
        <dbReference type="PROSITE" id="PS51186"/>
    </source>
</evidence>
<dbReference type="SUPFAM" id="SSF55729">
    <property type="entry name" value="Acyl-CoA N-acyltransferases (Nat)"/>
    <property type="match status" value="1"/>
</dbReference>
<gene>
    <name evidence="2" type="ORF">SDC9_57458</name>
</gene>
<dbReference type="EMBL" id="VSSQ01001787">
    <property type="protein sequence ID" value="MPM11119.1"/>
    <property type="molecule type" value="Genomic_DNA"/>
</dbReference>
<name>A0A644X4Z9_9ZZZZ</name>
<comment type="caution">
    <text evidence="2">The sequence shown here is derived from an EMBL/GenBank/DDBJ whole genome shotgun (WGS) entry which is preliminary data.</text>
</comment>
<protein>
    <recommendedName>
        <fullName evidence="1">N-acetyltransferase domain-containing protein</fullName>
    </recommendedName>
</protein>
<dbReference type="Gene3D" id="3.40.630.30">
    <property type="match status" value="1"/>
</dbReference>
<dbReference type="AlphaFoldDB" id="A0A644X4Z9"/>
<feature type="domain" description="N-acetyltransferase" evidence="1">
    <location>
        <begin position="26"/>
        <end position="159"/>
    </location>
</feature>
<reference evidence="2" key="1">
    <citation type="submission" date="2019-08" db="EMBL/GenBank/DDBJ databases">
        <authorList>
            <person name="Kucharzyk K."/>
            <person name="Murdoch R.W."/>
            <person name="Higgins S."/>
            <person name="Loffler F."/>
        </authorList>
    </citation>
    <scope>NUCLEOTIDE SEQUENCE</scope>
</reference>
<dbReference type="CDD" id="cd04301">
    <property type="entry name" value="NAT_SF"/>
    <property type="match status" value="1"/>
</dbReference>
<dbReference type="Pfam" id="PF00583">
    <property type="entry name" value="Acetyltransf_1"/>
    <property type="match status" value="1"/>
</dbReference>
<dbReference type="PROSITE" id="PS51186">
    <property type="entry name" value="GNAT"/>
    <property type="match status" value="1"/>
</dbReference>
<proteinExistence type="predicted"/>
<accession>A0A644X4Z9</accession>
<dbReference type="InterPro" id="IPR000182">
    <property type="entry name" value="GNAT_dom"/>
</dbReference>